<dbReference type="Gene3D" id="3.30.420.40">
    <property type="match status" value="2"/>
</dbReference>
<comment type="caution">
    <text evidence="1">The sequence shown here is derived from an EMBL/GenBank/DDBJ whole genome shotgun (WGS) entry which is preliminary data.</text>
</comment>
<dbReference type="SUPFAM" id="SSF53067">
    <property type="entry name" value="Actin-like ATPase domain"/>
    <property type="match status" value="1"/>
</dbReference>
<proteinExistence type="predicted"/>
<gene>
    <name evidence="1" type="ORF">EBT44_03775</name>
</gene>
<evidence type="ECO:0000313" key="2">
    <source>
        <dbReference type="Proteomes" id="UP000740727"/>
    </source>
</evidence>
<dbReference type="InterPro" id="IPR043129">
    <property type="entry name" value="ATPase_NBD"/>
</dbReference>
<dbReference type="Pfam" id="PF00480">
    <property type="entry name" value="ROK"/>
    <property type="match status" value="1"/>
</dbReference>
<reference evidence="1" key="1">
    <citation type="submission" date="2018-10" db="EMBL/GenBank/DDBJ databases">
        <title>Iterative Subtractive Binning of Freshwater Chronoseries Metagenomes Recovers Nearly Complete Genomes from over Four Hundred Novel Species.</title>
        <authorList>
            <person name="Rodriguez-R L.M."/>
            <person name="Tsementzi D."/>
            <person name="Luo C."/>
            <person name="Konstantinidis K.T."/>
        </authorList>
    </citation>
    <scope>NUCLEOTIDE SEQUENCE</scope>
    <source>
        <strain evidence="1">WB5_2A_028</strain>
    </source>
</reference>
<organism evidence="1 2">
    <name type="scientific">Candidatus Fonsibacter lacus</name>
    <dbReference type="NCBI Taxonomy" id="2576439"/>
    <lineage>
        <taxon>Bacteria</taxon>
        <taxon>Pseudomonadati</taxon>
        <taxon>Pseudomonadota</taxon>
        <taxon>Alphaproteobacteria</taxon>
        <taxon>Candidatus Pelagibacterales</taxon>
        <taxon>Candidatus Pelagibacterales incertae sedis</taxon>
        <taxon>Candidatus Fonsibacter</taxon>
    </lineage>
</organism>
<dbReference type="EMBL" id="RFXN01000038">
    <property type="protein sequence ID" value="NBR93943.1"/>
    <property type="molecule type" value="Genomic_DNA"/>
</dbReference>
<dbReference type="InterPro" id="IPR049874">
    <property type="entry name" value="ROK_cs"/>
</dbReference>
<dbReference type="InterPro" id="IPR000600">
    <property type="entry name" value="ROK"/>
</dbReference>
<name>A0A965GCT3_9PROT</name>
<dbReference type="PROSITE" id="PS01125">
    <property type="entry name" value="ROK"/>
    <property type="match status" value="1"/>
</dbReference>
<dbReference type="PANTHER" id="PTHR18964:SF169">
    <property type="entry name" value="N-ACETYLMANNOSAMINE KINASE"/>
    <property type="match status" value="1"/>
</dbReference>
<dbReference type="Proteomes" id="UP000740727">
    <property type="component" value="Unassembled WGS sequence"/>
</dbReference>
<protein>
    <submittedName>
        <fullName evidence="1">ROK family protein</fullName>
    </submittedName>
</protein>
<accession>A0A965GCT3</accession>
<sequence>MALTLGVDIGGTKIAAALVKNGEIIKKVERAYHREQIIEDLATAIYELDPAREVERVGIACAGLINSEQGVITFAGNLDFENFPLRDLLSPQINREISLTNDASAAGWGEFRYGAGRSFSHMALLAVGTGIGGALILNRSLLLGAHGLAAELGHLHVPGATEKCPCGLIGCVEAVASGRAMERRARESGFASTQELADAARAGEKKATALFDEMGWAIGAIAGRLTNVVDLQVVVIGGGFGATFDLWEPGADRGLHENIVVAHLRTVPEFKRAQLGNDAGVIGVADFAYGKV</sequence>
<dbReference type="AlphaFoldDB" id="A0A965GCT3"/>
<evidence type="ECO:0000313" key="1">
    <source>
        <dbReference type="EMBL" id="NBR93943.1"/>
    </source>
</evidence>
<dbReference type="PANTHER" id="PTHR18964">
    <property type="entry name" value="ROK (REPRESSOR, ORF, KINASE) FAMILY"/>
    <property type="match status" value="1"/>
</dbReference>